<dbReference type="EMBL" id="JACGWM010000010">
    <property type="protein sequence ID" value="KAL0347693.1"/>
    <property type="molecule type" value="Genomic_DNA"/>
</dbReference>
<dbReference type="CDD" id="cd00303">
    <property type="entry name" value="retropepsin_like"/>
    <property type="match status" value="1"/>
</dbReference>
<protein>
    <recommendedName>
        <fullName evidence="2">Retrotransposon gag domain-containing protein</fullName>
    </recommendedName>
</protein>
<evidence type="ECO:0000256" key="1">
    <source>
        <dbReference type="SAM" id="MobiDB-lite"/>
    </source>
</evidence>
<dbReference type="AlphaFoldDB" id="A0AAW2NY09"/>
<dbReference type="InterPro" id="IPR005162">
    <property type="entry name" value="Retrotrans_gag_dom"/>
</dbReference>
<dbReference type="GO" id="GO:0004190">
    <property type="term" value="F:aspartic-type endopeptidase activity"/>
    <property type="evidence" value="ECO:0007669"/>
    <property type="project" value="InterPro"/>
</dbReference>
<dbReference type="Gene3D" id="2.40.70.10">
    <property type="entry name" value="Acid Proteases"/>
    <property type="match status" value="1"/>
</dbReference>
<name>A0AAW2NY09_9LAMI</name>
<dbReference type="InterPro" id="IPR021109">
    <property type="entry name" value="Peptidase_aspartic_dom_sf"/>
</dbReference>
<dbReference type="PROSITE" id="PS00141">
    <property type="entry name" value="ASP_PROTEASE"/>
    <property type="match status" value="1"/>
</dbReference>
<dbReference type="Pfam" id="PF03732">
    <property type="entry name" value="Retrotrans_gag"/>
    <property type="match status" value="1"/>
</dbReference>
<sequence length="645" mass="71436">MGQGRDRTRTPPQTRSGQVLATPNPRNGVPDPPHAGQSIGESVVDFVGDCGVFMHHQEFRCKRDDFILERCQLSITWLDGISVDTHCALCEAEVESLRHILLECSFALLACALDSAANDDERWHEAFARVGRWIVGLCWCHDKGLVNDTWPGVGSQCRQMTGEVRCAHGQTCAHCGDARQAVRIDTQGCERFLAGWYTVGTECVCVRLPLREQTPMTIGIKATRFSNLWFRLETGFVGLQGIRVGQICEGSDDVVDIKLEALKTDLRLVKKVVASGGTEVPNMEKVSITSMYLIGDTKLWWRSRLSNDASANWEHIEMWEVLEKEFKDQFLPFNTSWVARESLRNLGHIGMIREFVKEFSSLILDRKNDSGESNVKFGKKFKKKEKAKEVVMETFEPCAVEKPMGGCFICGNLEHRARNCLKRNRLNAIVVEQKTMKALVDTGATTNFISDQVVQELGLDVKPYDSQVKAVNSKIVPVSGIANIELSVGRNKLTFVRVEYDGGTTTTKKFEMAEAKPSNACSSKEGAQSPRLADFSCIGKMPKEMDKRWTKACALDSAANDDGRRHEAYARVVSADDGRSQAHAWASRRPCAGTLGRQAVCADGLNGCAHARQGGRLSVAAKAWWLAALSKAWSMCGACDEVVKS</sequence>
<feature type="domain" description="Retrotransposon gag" evidence="2">
    <location>
        <begin position="288"/>
        <end position="367"/>
    </location>
</feature>
<reference evidence="3" key="1">
    <citation type="submission" date="2020-06" db="EMBL/GenBank/DDBJ databases">
        <authorList>
            <person name="Li T."/>
            <person name="Hu X."/>
            <person name="Zhang T."/>
            <person name="Song X."/>
            <person name="Zhang H."/>
            <person name="Dai N."/>
            <person name="Sheng W."/>
            <person name="Hou X."/>
            <person name="Wei L."/>
        </authorList>
    </citation>
    <scope>NUCLEOTIDE SEQUENCE</scope>
    <source>
        <strain evidence="3">KEN8</strain>
        <tissue evidence="3">Leaf</tissue>
    </source>
</reference>
<dbReference type="Pfam" id="PF13650">
    <property type="entry name" value="Asp_protease_2"/>
    <property type="match status" value="1"/>
</dbReference>
<dbReference type="SUPFAM" id="SSF50630">
    <property type="entry name" value="Acid proteases"/>
    <property type="match status" value="1"/>
</dbReference>
<dbReference type="InterPro" id="IPR001969">
    <property type="entry name" value="Aspartic_peptidase_AS"/>
</dbReference>
<comment type="caution">
    <text evidence="3">The sequence shown here is derived from an EMBL/GenBank/DDBJ whole genome shotgun (WGS) entry which is preliminary data.</text>
</comment>
<reference evidence="3" key="2">
    <citation type="journal article" date="2024" name="Plant">
        <title>Genomic evolution and insights into agronomic trait innovations of Sesamum species.</title>
        <authorList>
            <person name="Miao H."/>
            <person name="Wang L."/>
            <person name="Qu L."/>
            <person name="Liu H."/>
            <person name="Sun Y."/>
            <person name="Le M."/>
            <person name="Wang Q."/>
            <person name="Wei S."/>
            <person name="Zheng Y."/>
            <person name="Lin W."/>
            <person name="Duan Y."/>
            <person name="Cao H."/>
            <person name="Xiong S."/>
            <person name="Wang X."/>
            <person name="Wei L."/>
            <person name="Li C."/>
            <person name="Ma Q."/>
            <person name="Ju M."/>
            <person name="Zhao R."/>
            <person name="Li G."/>
            <person name="Mu C."/>
            <person name="Tian Q."/>
            <person name="Mei H."/>
            <person name="Zhang T."/>
            <person name="Gao T."/>
            <person name="Zhang H."/>
        </authorList>
    </citation>
    <scope>NUCLEOTIDE SEQUENCE</scope>
    <source>
        <strain evidence="3">KEN8</strain>
    </source>
</reference>
<feature type="compositionally biased region" description="Polar residues" evidence="1">
    <location>
        <begin position="10"/>
        <end position="25"/>
    </location>
</feature>
<organism evidence="3">
    <name type="scientific">Sesamum calycinum</name>
    <dbReference type="NCBI Taxonomy" id="2727403"/>
    <lineage>
        <taxon>Eukaryota</taxon>
        <taxon>Viridiplantae</taxon>
        <taxon>Streptophyta</taxon>
        <taxon>Embryophyta</taxon>
        <taxon>Tracheophyta</taxon>
        <taxon>Spermatophyta</taxon>
        <taxon>Magnoliopsida</taxon>
        <taxon>eudicotyledons</taxon>
        <taxon>Gunneridae</taxon>
        <taxon>Pentapetalae</taxon>
        <taxon>asterids</taxon>
        <taxon>lamiids</taxon>
        <taxon>Lamiales</taxon>
        <taxon>Pedaliaceae</taxon>
        <taxon>Sesamum</taxon>
    </lineage>
</organism>
<feature type="region of interest" description="Disordered" evidence="1">
    <location>
        <begin position="1"/>
        <end position="35"/>
    </location>
</feature>
<evidence type="ECO:0000313" key="3">
    <source>
        <dbReference type="EMBL" id="KAL0347693.1"/>
    </source>
</evidence>
<proteinExistence type="predicted"/>
<evidence type="ECO:0000259" key="2">
    <source>
        <dbReference type="Pfam" id="PF03732"/>
    </source>
</evidence>
<dbReference type="GO" id="GO:0006508">
    <property type="term" value="P:proteolysis"/>
    <property type="evidence" value="ECO:0007669"/>
    <property type="project" value="InterPro"/>
</dbReference>
<accession>A0AAW2NY09</accession>
<gene>
    <name evidence="3" type="ORF">Scaly_1785300</name>
</gene>